<dbReference type="Gene3D" id="3.30.2310.20">
    <property type="entry name" value="RelE-like"/>
    <property type="match status" value="1"/>
</dbReference>
<dbReference type="Proteomes" id="UP000471147">
    <property type="component" value="Unassembled WGS sequence"/>
</dbReference>
<dbReference type="AlphaFoldDB" id="A0A6I4M438"/>
<reference evidence="2 3" key="1">
    <citation type="submission" date="2019-01" db="EMBL/GenBank/DDBJ databases">
        <title>Sphingorhabdus lacus sp.nov., isolated from an oligotrophic freshwater lake.</title>
        <authorList>
            <person name="Park M."/>
        </authorList>
    </citation>
    <scope>NUCLEOTIDE SEQUENCE [LARGE SCALE GENOMIC DNA]</scope>
    <source>
        <strain evidence="2 3">IMCC26285</strain>
    </source>
</reference>
<protein>
    <submittedName>
        <fullName evidence="2">Type II toxin-antitoxin system RelE/ParE family toxin</fullName>
    </submittedName>
</protein>
<dbReference type="OrthoDB" id="8369899at2"/>
<dbReference type="Pfam" id="PF05016">
    <property type="entry name" value="ParE_toxin"/>
    <property type="match status" value="1"/>
</dbReference>
<evidence type="ECO:0000313" key="3">
    <source>
        <dbReference type="Proteomes" id="UP000471147"/>
    </source>
</evidence>
<comment type="caution">
    <text evidence="2">The sequence shown here is derived from an EMBL/GenBank/DDBJ whole genome shotgun (WGS) entry which is preliminary data.</text>
</comment>
<dbReference type="InterPro" id="IPR007712">
    <property type="entry name" value="RelE/ParE_toxin"/>
</dbReference>
<dbReference type="InterPro" id="IPR035093">
    <property type="entry name" value="RelE/ParE_toxin_dom_sf"/>
</dbReference>
<sequence length="95" mass="10773">MIELVISNSAENDIDSIAAYIAQDNPTRAVTFIAEIRAKFLEIAERPNSFPEKALWRKGKRSAITGKYHIIFEIKPTVIEIDRILHGARNIPEIL</sequence>
<accession>A0A6I4M438</accession>
<evidence type="ECO:0000256" key="1">
    <source>
        <dbReference type="ARBA" id="ARBA00022649"/>
    </source>
</evidence>
<keyword evidence="1" id="KW-1277">Toxin-antitoxin system</keyword>
<organism evidence="2 3">
    <name type="scientific">Sphingorhabdus profundilacus</name>
    <dbReference type="NCBI Taxonomy" id="2509718"/>
    <lineage>
        <taxon>Bacteria</taxon>
        <taxon>Pseudomonadati</taxon>
        <taxon>Pseudomonadota</taxon>
        <taxon>Alphaproteobacteria</taxon>
        <taxon>Sphingomonadales</taxon>
        <taxon>Sphingomonadaceae</taxon>
        <taxon>Sphingorhabdus</taxon>
    </lineage>
</organism>
<evidence type="ECO:0000313" key="2">
    <source>
        <dbReference type="EMBL" id="MVZ97095.1"/>
    </source>
</evidence>
<dbReference type="EMBL" id="SDWJ01000001">
    <property type="protein sequence ID" value="MVZ97095.1"/>
    <property type="molecule type" value="Genomic_DNA"/>
</dbReference>
<proteinExistence type="predicted"/>
<keyword evidence="3" id="KW-1185">Reference proteome</keyword>
<name>A0A6I4M438_9SPHN</name>
<gene>
    <name evidence="2" type="ORF">EUU23_05180</name>
</gene>
<dbReference type="RefSeq" id="WP_160353004.1">
    <property type="nucleotide sequence ID" value="NZ_SDWJ01000001.1"/>
</dbReference>